<feature type="repeat" description="WD" evidence="3">
    <location>
        <begin position="481"/>
        <end position="522"/>
    </location>
</feature>
<dbReference type="InterPro" id="IPR011047">
    <property type="entry name" value="Quinoprotein_ADH-like_sf"/>
</dbReference>
<dbReference type="EMBL" id="JACXZA010000002">
    <property type="protein sequence ID" value="MBD3919064.1"/>
    <property type="molecule type" value="Genomic_DNA"/>
</dbReference>
<evidence type="ECO:0000256" key="1">
    <source>
        <dbReference type="ARBA" id="ARBA00022574"/>
    </source>
</evidence>
<reference evidence="4 5" key="1">
    <citation type="submission" date="2020-09" db="EMBL/GenBank/DDBJ databases">
        <title>Paenibacillus sp. strain PR3 16S rRNA gene Genome sequencing and assembly.</title>
        <authorList>
            <person name="Kim J."/>
        </authorList>
    </citation>
    <scope>NUCLEOTIDE SEQUENCE [LARGE SCALE GENOMIC DNA]</scope>
    <source>
        <strain evidence="4 5">PR3</strain>
    </source>
</reference>
<dbReference type="PANTHER" id="PTHR19848:SF0">
    <property type="entry name" value="NOTCHLESS PROTEIN HOMOLOG 1"/>
    <property type="match status" value="1"/>
</dbReference>
<dbReference type="SMART" id="SM00564">
    <property type="entry name" value="PQQ"/>
    <property type="match status" value="4"/>
</dbReference>
<dbReference type="PROSITE" id="PS50082">
    <property type="entry name" value="WD_REPEATS_2"/>
    <property type="match status" value="6"/>
</dbReference>
<evidence type="ECO:0000256" key="3">
    <source>
        <dbReference type="PROSITE-ProRule" id="PRU00221"/>
    </source>
</evidence>
<dbReference type="PROSITE" id="PS50294">
    <property type="entry name" value="WD_REPEATS_REGION"/>
    <property type="match status" value="3"/>
</dbReference>
<gene>
    <name evidence="4" type="ORF">H8B09_09885</name>
</gene>
<feature type="repeat" description="WD" evidence="3">
    <location>
        <begin position="272"/>
        <end position="304"/>
    </location>
</feature>
<comment type="caution">
    <text evidence="4">The sequence shown here is derived from an EMBL/GenBank/DDBJ whole genome shotgun (WGS) entry which is preliminary data.</text>
</comment>
<dbReference type="InterPro" id="IPR001680">
    <property type="entry name" value="WD40_rpt"/>
</dbReference>
<dbReference type="CDD" id="cd00200">
    <property type="entry name" value="WD40"/>
    <property type="match status" value="1"/>
</dbReference>
<dbReference type="InterPro" id="IPR018391">
    <property type="entry name" value="PQQ_b-propeller_rpt"/>
</dbReference>
<keyword evidence="5" id="KW-1185">Reference proteome</keyword>
<keyword evidence="2" id="KW-0677">Repeat</keyword>
<protein>
    <recommendedName>
        <fullName evidence="6">WD40 repeat domain-containing protein</fullName>
    </recommendedName>
</protein>
<dbReference type="Proteomes" id="UP000609346">
    <property type="component" value="Unassembled WGS sequence"/>
</dbReference>
<evidence type="ECO:0000313" key="4">
    <source>
        <dbReference type="EMBL" id="MBD3919064.1"/>
    </source>
</evidence>
<proteinExistence type="predicted"/>
<feature type="repeat" description="WD" evidence="3">
    <location>
        <begin position="97"/>
        <end position="137"/>
    </location>
</feature>
<dbReference type="SMART" id="SM00320">
    <property type="entry name" value="WD40"/>
    <property type="match status" value="10"/>
</dbReference>
<dbReference type="InterPro" id="IPR019775">
    <property type="entry name" value="WD40_repeat_CS"/>
</dbReference>
<dbReference type="InterPro" id="IPR015943">
    <property type="entry name" value="WD40/YVTN_repeat-like_dom_sf"/>
</dbReference>
<evidence type="ECO:0000313" key="5">
    <source>
        <dbReference type="Proteomes" id="UP000609346"/>
    </source>
</evidence>
<feature type="repeat" description="WD" evidence="3">
    <location>
        <begin position="138"/>
        <end position="177"/>
    </location>
</feature>
<dbReference type="Gene3D" id="2.130.10.10">
    <property type="entry name" value="YVTN repeat-like/Quinoprotein amine dehydrogenase"/>
    <property type="match status" value="3"/>
</dbReference>
<dbReference type="RefSeq" id="WP_191203337.1">
    <property type="nucleotide sequence ID" value="NZ_JACXZA010000002.1"/>
</dbReference>
<name>A0ABR8MX02_9BACL</name>
<feature type="repeat" description="WD" evidence="3">
    <location>
        <begin position="55"/>
        <end position="96"/>
    </location>
</feature>
<organism evidence="4 5">
    <name type="scientific">Paenibacillus terricola</name>
    <dbReference type="NCBI Taxonomy" id="2763503"/>
    <lineage>
        <taxon>Bacteria</taxon>
        <taxon>Bacillati</taxon>
        <taxon>Bacillota</taxon>
        <taxon>Bacilli</taxon>
        <taxon>Bacillales</taxon>
        <taxon>Paenibacillaceae</taxon>
        <taxon>Paenibacillus</taxon>
    </lineage>
</organism>
<evidence type="ECO:0000256" key="2">
    <source>
        <dbReference type="ARBA" id="ARBA00022737"/>
    </source>
</evidence>
<dbReference type="PROSITE" id="PS00678">
    <property type="entry name" value="WD_REPEATS_1"/>
    <property type="match status" value="2"/>
</dbReference>
<sequence length="611" mass="66783">MSVQLLSEIQIEQFVKHRGPVTAIRQVGNTAWAVTSAYDGAVAKFNLDTGEVRLLGYHQHLVNSIVVSREGGKAASVSSDYSIGIWNMETDKQERILYGHYDDVESFVFASETVGISASRDHRILIWDLTTGAITRVLEGHEKDVLSLAYHQGYIYSSGDDKTLRVWSLDTGALLNTWGPFDVETDTCVIDLLNERVILGCDDGHIRVFSVNSGELIQDIAAHASGIKKVDVSPATGDILSAAYDQRILIWDAHSFELKRELENNPIKWERSLTFTTDGSKLLAGTFDGTVLVWDTETGALLKEVSGASDIQGNACFNDIGVLDGHQITTVSDDGYVRLIDLQNNQACKFEPASGRFLMNGLAASGQYGLVAGGAHNHRLHLFGYSDGVLIHERELALGEGPINTIRIANHPGYEQECFVGCYSGTIVRVGRDGERKGTIEVHDGAVKALRLHPTRALGASCSAAGELVTWTFEGELYRSYLGHTAIINDVDISPSGELLASVSRDFTLKVYDVERGDLVHSISLGRRSLKSVCFVDDNTIVVGDYWGHMMCVDLASGAVKRSKIAANGISTVARYGQHVLAASYDGALYVVAPMKLEVVHVYREMQQRVE</sequence>
<dbReference type="Pfam" id="PF00400">
    <property type="entry name" value="WD40"/>
    <property type="match status" value="5"/>
</dbReference>
<accession>A0ABR8MX02</accession>
<keyword evidence="1 3" id="KW-0853">WD repeat</keyword>
<feature type="repeat" description="WD" evidence="3">
    <location>
        <begin position="220"/>
        <end position="261"/>
    </location>
</feature>
<evidence type="ECO:0008006" key="6">
    <source>
        <dbReference type="Google" id="ProtNLM"/>
    </source>
</evidence>
<dbReference type="PANTHER" id="PTHR19848">
    <property type="entry name" value="WD40 REPEAT PROTEIN"/>
    <property type="match status" value="1"/>
</dbReference>
<dbReference type="SUPFAM" id="SSF50998">
    <property type="entry name" value="Quinoprotein alcohol dehydrogenase-like"/>
    <property type="match status" value="2"/>
</dbReference>